<reference evidence="1 2" key="1">
    <citation type="journal article" date="2015" name="Biotechnol. Biofuels">
        <title>Enhanced degradation of softwood versus hardwood by the white-rot fungus Pycnoporus coccineus.</title>
        <authorList>
            <person name="Couturier M."/>
            <person name="Navarro D."/>
            <person name="Chevret D."/>
            <person name="Henrissat B."/>
            <person name="Piumi F."/>
            <person name="Ruiz-Duenas F.J."/>
            <person name="Martinez A.T."/>
            <person name="Grigoriev I.V."/>
            <person name="Riley R."/>
            <person name="Lipzen A."/>
            <person name="Berrin J.G."/>
            <person name="Master E.R."/>
            <person name="Rosso M.N."/>
        </authorList>
    </citation>
    <scope>NUCLEOTIDE SEQUENCE [LARGE SCALE GENOMIC DNA]</scope>
    <source>
        <strain evidence="1 2">BRFM310</strain>
    </source>
</reference>
<keyword evidence="2" id="KW-1185">Reference proteome</keyword>
<dbReference type="Pfam" id="PF14223">
    <property type="entry name" value="Retrotran_gag_2"/>
    <property type="match status" value="1"/>
</dbReference>
<dbReference type="EMBL" id="KZ084124">
    <property type="protein sequence ID" value="OSC99787.1"/>
    <property type="molecule type" value="Genomic_DNA"/>
</dbReference>
<dbReference type="AlphaFoldDB" id="A0A1Y2IFB3"/>
<sequence length="355" mass="39669">MGSADIISLNLFDTISSPLAPTASPKVIPPKAALSEPIPTIRPFAPVKDETPSICTVTIPSAFLVPFPTVLILDTDRNNWHEWRRKVLDNLTLSGGLHKHLRADFPCPDASLFPLAATSWRENDNHVLAYIRMQSPPAEVKHMDDHLSAATLWLALEGHHIRQGPHVQVLLLRNLHDLHFDLSKPLVSMFSQQSRRTSATANHPFTVKALYDCLHVEQRLLTTRSALAPDTALSAQTSKRVPLRCSTCKQSGHLATSCYQPVMRPTKHYRQLSHSAHTRLRHSLASGKMLAGVRDSLRPREDSQVRRNHTQRWRRPAKVCEDPHDLKQPFPAIWERGEPCQALARSPSAALISGA</sequence>
<name>A0A1Y2IFB3_TRAC3</name>
<protein>
    <submittedName>
        <fullName evidence="1">Uncharacterized protein</fullName>
    </submittedName>
</protein>
<evidence type="ECO:0000313" key="1">
    <source>
        <dbReference type="EMBL" id="OSC99787.1"/>
    </source>
</evidence>
<dbReference type="STRING" id="1353009.A0A1Y2IFB3"/>
<dbReference type="OrthoDB" id="10565807at2759"/>
<accession>A0A1Y2IFB3</accession>
<organism evidence="1 2">
    <name type="scientific">Trametes coccinea (strain BRFM310)</name>
    <name type="common">Pycnoporus coccineus</name>
    <dbReference type="NCBI Taxonomy" id="1353009"/>
    <lineage>
        <taxon>Eukaryota</taxon>
        <taxon>Fungi</taxon>
        <taxon>Dikarya</taxon>
        <taxon>Basidiomycota</taxon>
        <taxon>Agaricomycotina</taxon>
        <taxon>Agaricomycetes</taxon>
        <taxon>Polyporales</taxon>
        <taxon>Polyporaceae</taxon>
        <taxon>Trametes</taxon>
    </lineage>
</organism>
<gene>
    <name evidence="1" type="ORF">PYCCODRAFT_1469919</name>
</gene>
<dbReference type="Proteomes" id="UP000193067">
    <property type="component" value="Unassembled WGS sequence"/>
</dbReference>
<evidence type="ECO:0000313" key="2">
    <source>
        <dbReference type="Proteomes" id="UP000193067"/>
    </source>
</evidence>
<proteinExistence type="predicted"/>